<reference evidence="1" key="1">
    <citation type="submission" date="2022-02" db="EMBL/GenBank/DDBJ databases">
        <authorList>
            <person name="Nazir A."/>
            <person name="Chen Y."/>
            <person name="Liu Y."/>
        </authorList>
    </citation>
    <scope>NUCLEOTIDE SEQUENCE</scope>
</reference>
<evidence type="ECO:0000313" key="2">
    <source>
        <dbReference type="Proteomes" id="UP000829276"/>
    </source>
</evidence>
<dbReference type="Proteomes" id="UP000829276">
    <property type="component" value="Segment"/>
</dbReference>
<organism evidence="1 2">
    <name type="scientific">Bacillus phage vB_BsuS_PJN02</name>
    <dbReference type="NCBI Taxonomy" id="2920374"/>
    <lineage>
        <taxon>Viruses</taxon>
        <taxon>Duplodnaviria</taxon>
        <taxon>Heunggongvirae</taxon>
        <taxon>Uroviricota</taxon>
        <taxon>Caudoviricetes</taxon>
        <taxon>Heleneionescovirinae</taxon>
        <taxon>Zhangjivirus</taxon>
        <taxon>Zhangjivirus PJN02</taxon>
    </lineage>
</organism>
<accession>A0AC61TS94</accession>
<proteinExistence type="predicted"/>
<dbReference type="EMBL" id="OM634653">
    <property type="protein sequence ID" value="UNH58567.1"/>
    <property type="molecule type" value="Genomic_DNA"/>
</dbReference>
<evidence type="ECO:0000313" key="1">
    <source>
        <dbReference type="EMBL" id="UNH58567.1"/>
    </source>
</evidence>
<sequence>MICKSGNVVLKAEFKKATKTHYYYSFVVSVKELGYSLSIEHYSCPSSWNHEEIAENMFQWALTYDDFDCLHDQMEFNKDITEFSLVS</sequence>
<keyword evidence="2" id="KW-1185">Reference proteome</keyword>
<name>A0AC61TS94_9CAUD</name>
<protein>
    <submittedName>
        <fullName evidence="1">Uncharacterized protein</fullName>
    </submittedName>
</protein>